<protein>
    <submittedName>
        <fullName evidence="2">Uncharacterized protein</fullName>
    </submittedName>
</protein>
<feature type="region of interest" description="Disordered" evidence="1">
    <location>
        <begin position="1"/>
        <end position="25"/>
    </location>
</feature>
<accession>A0A8E2VG28</accession>
<name>A0A8E2VG28_9RHOB</name>
<dbReference type="EMBL" id="QAYC01000028">
    <property type="protein sequence ID" value="PTW38816.1"/>
    <property type="molecule type" value="Genomic_DNA"/>
</dbReference>
<reference evidence="2 3" key="1">
    <citation type="submission" date="2018-04" db="EMBL/GenBank/DDBJ databases">
        <title>Genomic Encyclopedia of Archaeal and Bacterial Type Strains, Phase II (KMG-II): from individual species to whole genera.</title>
        <authorList>
            <person name="Goeker M."/>
        </authorList>
    </citation>
    <scope>NUCLEOTIDE SEQUENCE [LARGE SCALE GENOMIC DNA]</scope>
    <source>
        <strain evidence="2 3">DSM 19783</strain>
    </source>
</reference>
<dbReference type="OrthoDB" id="7876643at2"/>
<comment type="caution">
    <text evidence="2">The sequence shown here is derived from an EMBL/GenBank/DDBJ whole genome shotgun (WGS) entry which is preliminary data.</text>
</comment>
<evidence type="ECO:0000256" key="1">
    <source>
        <dbReference type="SAM" id="MobiDB-lite"/>
    </source>
</evidence>
<evidence type="ECO:0000313" key="2">
    <source>
        <dbReference type="EMBL" id="PTW38816.1"/>
    </source>
</evidence>
<gene>
    <name evidence="2" type="ORF">C8N38_12817</name>
</gene>
<proteinExistence type="predicted"/>
<sequence length="139" mass="15656">MMAEIQWPREIWAAQPDPDDADGRHVFSEHATVPRWEGDRDCAFHRYVDGDITGSQERYFREMLSAARARAEAAEGFLRRIAAAPLWNEPDEDGTPVGEGPEGGVTRDFQESRESEAEDWIIEARALVAGRRQEGRADG</sequence>
<keyword evidence="3" id="KW-1185">Reference proteome</keyword>
<dbReference type="AlphaFoldDB" id="A0A8E2VG28"/>
<dbReference type="Proteomes" id="UP000244037">
    <property type="component" value="Unassembled WGS sequence"/>
</dbReference>
<organism evidence="2 3">
    <name type="scientific">Rhodovulum kholense</name>
    <dbReference type="NCBI Taxonomy" id="453584"/>
    <lineage>
        <taxon>Bacteria</taxon>
        <taxon>Pseudomonadati</taxon>
        <taxon>Pseudomonadota</taxon>
        <taxon>Alphaproteobacteria</taxon>
        <taxon>Rhodobacterales</taxon>
        <taxon>Paracoccaceae</taxon>
        <taxon>Rhodovulum</taxon>
    </lineage>
</organism>
<feature type="region of interest" description="Disordered" evidence="1">
    <location>
        <begin position="87"/>
        <end position="116"/>
    </location>
</feature>
<evidence type="ECO:0000313" key="3">
    <source>
        <dbReference type="Proteomes" id="UP000244037"/>
    </source>
</evidence>
<dbReference type="RefSeq" id="WP_108028941.1">
    <property type="nucleotide sequence ID" value="NZ_QAYC01000028.1"/>
</dbReference>